<name>A0ABD7XWR6_9BURK</name>
<evidence type="ECO:0000259" key="1">
    <source>
        <dbReference type="SMART" id="SM00507"/>
    </source>
</evidence>
<keyword evidence="2" id="KW-0378">Hydrolase</keyword>
<dbReference type="Gene3D" id="1.10.30.50">
    <property type="match status" value="1"/>
</dbReference>
<dbReference type="CDD" id="cd00085">
    <property type="entry name" value="HNHc"/>
    <property type="match status" value="1"/>
</dbReference>
<gene>
    <name evidence="2" type="ORF">LXE91_16135</name>
</gene>
<dbReference type="AlphaFoldDB" id="A0ABD7XWR6"/>
<feature type="domain" description="HNH nuclease" evidence="1">
    <location>
        <begin position="221"/>
        <end position="272"/>
    </location>
</feature>
<accession>A0ABD7XWR6</accession>
<dbReference type="GO" id="GO:0004519">
    <property type="term" value="F:endonuclease activity"/>
    <property type="evidence" value="ECO:0007669"/>
    <property type="project" value="UniProtKB-KW"/>
</dbReference>
<dbReference type="RefSeq" id="WP_225935931.1">
    <property type="nucleotide sequence ID" value="NZ_CP073665.1"/>
</dbReference>
<reference evidence="2 3" key="1">
    <citation type="submission" date="2021-12" db="EMBL/GenBank/DDBJ databases">
        <title>Genomic and phenotypic characterization of three Burkholderia contaminans isolates recovered from different sources.</title>
        <authorList>
            <person name="Lopez De Volder A."/>
            <person name="Fan Y."/>
            <person name="Nunvar J."/>
            <person name="Herrera T."/>
            <person name="Timp W."/>
            <person name="Degrossi J."/>
        </authorList>
    </citation>
    <scope>NUCLEOTIDE SEQUENCE [LARGE SCALE GENOMIC DNA]</scope>
    <source>
        <strain evidence="2 3">LMG 23361</strain>
    </source>
</reference>
<proteinExistence type="predicted"/>
<dbReference type="EMBL" id="CP090640">
    <property type="protein sequence ID" value="WFN17197.1"/>
    <property type="molecule type" value="Genomic_DNA"/>
</dbReference>
<organism evidence="2 3">
    <name type="scientific">Burkholderia contaminans</name>
    <dbReference type="NCBI Taxonomy" id="488447"/>
    <lineage>
        <taxon>Bacteria</taxon>
        <taxon>Pseudomonadati</taxon>
        <taxon>Pseudomonadota</taxon>
        <taxon>Betaproteobacteria</taxon>
        <taxon>Burkholderiales</taxon>
        <taxon>Burkholderiaceae</taxon>
        <taxon>Burkholderia</taxon>
        <taxon>Burkholderia cepacia complex</taxon>
    </lineage>
</organism>
<evidence type="ECO:0000313" key="3">
    <source>
        <dbReference type="Proteomes" id="UP001220209"/>
    </source>
</evidence>
<protein>
    <submittedName>
        <fullName evidence="2">HNH endonuclease</fullName>
    </submittedName>
</protein>
<sequence>MVNPPPSAEQQLAFLTKLQRLFAEGDFTATYKFALLIALSDLAVELGADDGAELPLMTRQIAEQFVQQYWRHAVPYGTDQIHATPGVLAQNLGTQAAVLTAIEEFRSTLSSTTLQKARGEVGYGPLLSKVAAVVSAQPLTYLQNFGGMTDPFLYERPGRGIVVLRPGVAYCLRRFHPLVQQLARNHWVEHIKANRRNQGILGDAGDLEDFLFGTSRQSLGIIGASLRKLDGSRCFYCGQGLQEADVDHFVPFALYPRDLAHNFVLAHVQCNRSKSDSLASKGHLQRWLERLTTKAGQLGEIGMAAGVATDDKTAHRVAAWGYANAHAAQGRAWIKASDYEVVSADYLAQLTPG</sequence>
<keyword evidence="2" id="KW-0540">Nuclease</keyword>
<dbReference type="InterPro" id="IPR003615">
    <property type="entry name" value="HNH_nuc"/>
</dbReference>
<dbReference type="SMART" id="SM00507">
    <property type="entry name" value="HNHc"/>
    <property type="match status" value="1"/>
</dbReference>
<dbReference type="Proteomes" id="UP001220209">
    <property type="component" value="Chromosome 1"/>
</dbReference>
<keyword evidence="2" id="KW-0255">Endonuclease</keyword>
<evidence type="ECO:0000313" key="2">
    <source>
        <dbReference type="EMBL" id="WFN17197.1"/>
    </source>
</evidence>